<dbReference type="Pfam" id="PF00241">
    <property type="entry name" value="Cofilin_ADF"/>
    <property type="match status" value="1"/>
</dbReference>
<dbReference type="PROSITE" id="PS51263">
    <property type="entry name" value="ADF_H"/>
    <property type="match status" value="1"/>
</dbReference>
<dbReference type="InterPro" id="IPR002108">
    <property type="entry name" value="ADF-H"/>
</dbReference>
<evidence type="ECO:0000259" key="9">
    <source>
        <dbReference type="PROSITE" id="PS51263"/>
    </source>
</evidence>
<dbReference type="PANTHER" id="PTHR13759">
    <property type="entry name" value="TWINFILIN"/>
    <property type="match status" value="1"/>
</dbReference>
<dbReference type="SUPFAM" id="SSF55753">
    <property type="entry name" value="Actin depolymerizing proteins"/>
    <property type="match status" value="2"/>
</dbReference>
<dbReference type="EMBL" id="MCFL01000048">
    <property type="protein sequence ID" value="ORZ32290.1"/>
    <property type="molecule type" value="Genomic_DNA"/>
</dbReference>
<dbReference type="GO" id="GO:0030042">
    <property type="term" value="P:actin filament depolymerization"/>
    <property type="evidence" value="ECO:0007669"/>
    <property type="project" value="TreeGrafter"/>
</dbReference>
<dbReference type="InterPro" id="IPR028458">
    <property type="entry name" value="Twinfilin"/>
</dbReference>
<accession>A0A1Y2HCG8</accession>
<comment type="subunit">
    <text evidence="7">Interacts with G-actin; ADP-actin form.</text>
</comment>
<dbReference type="OrthoDB" id="10006997at2759"/>
<dbReference type="GO" id="GO:0005737">
    <property type="term" value="C:cytoplasm"/>
    <property type="evidence" value="ECO:0007669"/>
    <property type="project" value="TreeGrafter"/>
</dbReference>
<evidence type="ECO:0000256" key="4">
    <source>
        <dbReference type="ARBA" id="ARBA00022737"/>
    </source>
</evidence>
<feature type="region of interest" description="Disordered" evidence="8">
    <location>
        <begin position="340"/>
        <end position="390"/>
    </location>
</feature>
<comment type="subcellular location">
    <subcellularLocation>
        <location evidence="1">Cytoplasm</location>
        <location evidence="1">Cytoskeleton</location>
    </subcellularLocation>
</comment>
<feature type="compositionally biased region" description="Low complexity" evidence="8">
    <location>
        <begin position="343"/>
        <end position="368"/>
    </location>
</feature>
<comment type="caution">
    <text evidence="10">The sequence shown here is derived from an EMBL/GenBank/DDBJ whole genome shotgun (WGS) entry which is preliminary data.</text>
</comment>
<organism evidence="10 11">
    <name type="scientific">Catenaria anguillulae PL171</name>
    <dbReference type="NCBI Taxonomy" id="765915"/>
    <lineage>
        <taxon>Eukaryota</taxon>
        <taxon>Fungi</taxon>
        <taxon>Fungi incertae sedis</taxon>
        <taxon>Blastocladiomycota</taxon>
        <taxon>Blastocladiomycetes</taxon>
        <taxon>Blastocladiales</taxon>
        <taxon>Catenariaceae</taxon>
        <taxon>Catenaria</taxon>
    </lineage>
</organism>
<keyword evidence="5" id="KW-0009">Actin-binding</keyword>
<evidence type="ECO:0000256" key="8">
    <source>
        <dbReference type="SAM" id="MobiDB-lite"/>
    </source>
</evidence>
<evidence type="ECO:0000256" key="5">
    <source>
        <dbReference type="ARBA" id="ARBA00023203"/>
    </source>
</evidence>
<dbReference type="Gene3D" id="3.40.20.10">
    <property type="entry name" value="Severin"/>
    <property type="match status" value="2"/>
</dbReference>
<reference evidence="10 11" key="1">
    <citation type="submission" date="2016-07" db="EMBL/GenBank/DDBJ databases">
        <title>Pervasive Adenine N6-methylation of Active Genes in Fungi.</title>
        <authorList>
            <consortium name="DOE Joint Genome Institute"/>
            <person name="Mondo S.J."/>
            <person name="Dannebaum R.O."/>
            <person name="Kuo R.C."/>
            <person name="Labutti K."/>
            <person name="Haridas S."/>
            <person name="Kuo A."/>
            <person name="Salamov A."/>
            <person name="Ahrendt S.R."/>
            <person name="Lipzen A."/>
            <person name="Sullivan W."/>
            <person name="Andreopoulos W.B."/>
            <person name="Clum A."/>
            <person name="Lindquist E."/>
            <person name="Daum C."/>
            <person name="Ramamoorthy G.K."/>
            <person name="Gryganskyi A."/>
            <person name="Culley D."/>
            <person name="Magnuson J.K."/>
            <person name="James T.Y."/>
            <person name="O'Malley M.A."/>
            <person name="Stajich J.E."/>
            <person name="Spatafora J.W."/>
            <person name="Visel A."/>
            <person name="Grigoriev I.V."/>
        </authorList>
    </citation>
    <scope>NUCLEOTIDE SEQUENCE [LARGE SCALE GENOMIC DNA]</scope>
    <source>
        <strain evidence="10 11">PL171</strain>
    </source>
</reference>
<dbReference type="AlphaFoldDB" id="A0A1Y2HCG8"/>
<sequence length="390" mass="41139">MAHRPPLNDIKGDLGDPQSVRLYRIVIENDDLVLSHTSRANNVTGLAADYTAALGSVTSAVPNATIDPAYYLIRTAASEWLFITYVPDGVHPKLKMRYAYSENALKKDMLARFNFSDSMFANTWDELTYSGYQAHLAAQKVSALSVEEKERAALDTASAAMVTSAPVGLPGIMTGGRTGSVGSLLSGSPKSGSGLLAFPMDDAVKAEIQDKVHVGGHVVLTVAKETITHCVTVAPTDKLADKLPTDLPTFIVSRLNESLLAMTFCCPESTRVKDRMIASSARASVLAYLESLATLSDANAETEVRPAGKQLAKRFEVSDIEDILSLEEMRVECGLNSDGSPVAGAGARSESPGAAGSSPSPTASVASSNQSAVPAFKRPRPPGRPRAGGA</sequence>
<name>A0A1Y2HCG8_9FUNG</name>
<keyword evidence="4" id="KW-0677">Repeat</keyword>
<evidence type="ECO:0000256" key="3">
    <source>
        <dbReference type="ARBA" id="ARBA00022490"/>
    </source>
</evidence>
<dbReference type="STRING" id="765915.A0A1Y2HCG8"/>
<evidence type="ECO:0000256" key="2">
    <source>
        <dbReference type="ARBA" id="ARBA00009557"/>
    </source>
</evidence>
<keyword evidence="11" id="KW-1185">Reference proteome</keyword>
<dbReference type="Proteomes" id="UP000193411">
    <property type="component" value="Unassembled WGS sequence"/>
</dbReference>
<feature type="domain" description="ADF-H" evidence="9">
    <location>
        <begin position="1"/>
        <end position="137"/>
    </location>
</feature>
<dbReference type="GO" id="GO:0005884">
    <property type="term" value="C:actin filament"/>
    <property type="evidence" value="ECO:0007669"/>
    <property type="project" value="TreeGrafter"/>
</dbReference>
<dbReference type="GO" id="GO:0051016">
    <property type="term" value="P:barbed-end actin filament capping"/>
    <property type="evidence" value="ECO:0007669"/>
    <property type="project" value="TreeGrafter"/>
</dbReference>
<evidence type="ECO:0000313" key="10">
    <source>
        <dbReference type="EMBL" id="ORZ32290.1"/>
    </source>
</evidence>
<evidence type="ECO:0000256" key="7">
    <source>
        <dbReference type="ARBA" id="ARBA00038532"/>
    </source>
</evidence>
<keyword evidence="3" id="KW-0963">Cytoplasm</keyword>
<dbReference type="PANTHER" id="PTHR13759:SF1">
    <property type="entry name" value="TWINFILIN"/>
    <property type="match status" value="1"/>
</dbReference>
<evidence type="ECO:0000313" key="11">
    <source>
        <dbReference type="Proteomes" id="UP000193411"/>
    </source>
</evidence>
<proteinExistence type="inferred from homology"/>
<dbReference type="GO" id="GO:0051015">
    <property type="term" value="F:actin filament binding"/>
    <property type="evidence" value="ECO:0007669"/>
    <property type="project" value="TreeGrafter"/>
</dbReference>
<comment type="similarity">
    <text evidence="2">Belongs to the actin-binding proteins ADF family. Twinfilin subfamily.</text>
</comment>
<dbReference type="InterPro" id="IPR029006">
    <property type="entry name" value="ADF-H/Gelsolin-like_dom_sf"/>
</dbReference>
<evidence type="ECO:0000256" key="1">
    <source>
        <dbReference type="ARBA" id="ARBA00004245"/>
    </source>
</evidence>
<keyword evidence="6" id="KW-0206">Cytoskeleton</keyword>
<protein>
    <recommendedName>
        <fullName evidence="9">ADF-H domain-containing protein</fullName>
    </recommendedName>
</protein>
<dbReference type="GO" id="GO:0003785">
    <property type="term" value="F:actin monomer binding"/>
    <property type="evidence" value="ECO:0007669"/>
    <property type="project" value="TreeGrafter"/>
</dbReference>
<evidence type="ECO:0000256" key="6">
    <source>
        <dbReference type="ARBA" id="ARBA00023212"/>
    </source>
</evidence>
<gene>
    <name evidence="10" type="ORF">BCR44DRAFT_54918</name>
</gene>